<evidence type="ECO:0000313" key="2">
    <source>
        <dbReference type="EMBL" id="EIJ88204.1"/>
    </source>
</evidence>
<reference evidence="2" key="1">
    <citation type="submission" date="2011-01" db="EMBL/GenBank/DDBJ databases">
        <title>The Genome Sequence of Nematocida parisii strain ERTm3.</title>
        <authorList>
            <consortium name="The Broad Institute Genome Sequencing Platform"/>
            <consortium name="The Broad Institute Genome Sequencing Center for Infectious Disease"/>
            <person name="Cuomo C."/>
            <person name="Troemel E."/>
            <person name="Young S.K."/>
            <person name="Zeng Q."/>
            <person name="Gargeya S."/>
            <person name="Fitzgerald M."/>
            <person name="Haas B."/>
            <person name="Abouelleil A."/>
            <person name="Alvarado L."/>
            <person name="Arachchi H.M."/>
            <person name="Berlin A."/>
            <person name="Chapman S.B."/>
            <person name="Gearin G."/>
            <person name="Goldberg J."/>
            <person name="Griggs A."/>
            <person name="Gujja S."/>
            <person name="Hansen M."/>
            <person name="Heiman D."/>
            <person name="Howarth C."/>
            <person name="Larimer J."/>
            <person name="Lui A."/>
            <person name="MacDonald P.J.P."/>
            <person name="McCowen C."/>
            <person name="Montmayeur A."/>
            <person name="Murphy C."/>
            <person name="Neiman D."/>
            <person name="Pearson M."/>
            <person name="Priest M."/>
            <person name="Roberts A."/>
            <person name="Saif S."/>
            <person name="Shea T."/>
            <person name="Sisk P."/>
            <person name="Stolte C."/>
            <person name="Sykes S."/>
            <person name="Wortman J."/>
            <person name="Nusbaum C."/>
            <person name="Birren B."/>
        </authorList>
    </citation>
    <scope>NUCLEOTIDE SEQUENCE</scope>
    <source>
        <strain evidence="2">ERTm3</strain>
    </source>
</reference>
<keyword evidence="1" id="KW-1133">Transmembrane helix</keyword>
<evidence type="ECO:0000256" key="1">
    <source>
        <dbReference type="SAM" id="Phobius"/>
    </source>
</evidence>
<dbReference type="VEuPathDB" id="MicrosporidiaDB:NEQG_01648"/>
<name>I3EG57_NEMP3</name>
<feature type="transmembrane region" description="Helical" evidence="1">
    <location>
        <begin position="6"/>
        <end position="25"/>
    </location>
</feature>
<proteinExistence type="predicted"/>
<dbReference type="EMBL" id="GL870879">
    <property type="protein sequence ID" value="EIJ88204.1"/>
    <property type="molecule type" value="Genomic_DNA"/>
</dbReference>
<dbReference type="Proteomes" id="UP000002872">
    <property type="component" value="Unassembled WGS sequence"/>
</dbReference>
<dbReference type="HOGENOM" id="CLU_3125454_0_0_1"/>
<keyword evidence="1" id="KW-0472">Membrane</keyword>
<dbReference type="OrthoDB" id="10422837at2759"/>
<dbReference type="AlphaFoldDB" id="I3EG57"/>
<keyword evidence="3" id="KW-1185">Reference proteome</keyword>
<gene>
    <name evidence="2" type="ORF">NEQG_01648</name>
</gene>
<keyword evidence="1" id="KW-0812">Transmembrane</keyword>
<dbReference type="InParanoid" id="I3EG57"/>
<sequence length="50" mass="5801">MVCIKAVINYLATRSVIFLLLCIVYKETAFSVYSRRNIFKYNTNPQKAPV</sequence>
<protein>
    <submittedName>
        <fullName evidence="2">Uncharacterized protein</fullName>
    </submittedName>
</protein>
<accession>I3EG57</accession>
<evidence type="ECO:0000313" key="3">
    <source>
        <dbReference type="Proteomes" id="UP000002872"/>
    </source>
</evidence>
<organism evidence="2 3">
    <name type="scientific">Nematocida parisii (strain ERTm3)</name>
    <name type="common">Nematode killer fungus</name>
    <dbReference type="NCBI Taxonomy" id="935791"/>
    <lineage>
        <taxon>Eukaryota</taxon>
        <taxon>Fungi</taxon>
        <taxon>Fungi incertae sedis</taxon>
        <taxon>Microsporidia</taxon>
        <taxon>Nematocida</taxon>
    </lineage>
</organism>